<comment type="function">
    <text evidence="1">This protein is a component of the acetyl coenzyme A carboxylase complex; first, biotin carboxylase catalyzes the carboxylation of the carrier protein and then the transcarboxylase transfers the carboxyl group to form malonyl-CoA.</text>
</comment>
<comment type="caution">
    <text evidence="11">The sequence shown here is derived from an EMBL/GenBank/DDBJ whole genome shotgun (WGS) entry which is preliminary data.</text>
</comment>
<dbReference type="InterPro" id="IPR011764">
    <property type="entry name" value="Biotin_carboxylation_dom"/>
</dbReference>
<dbReference type="EC" id="6.3.4.14" evidence="2"/>
<keyword evidence="3 11" id="KW-0436">Ligase</keyword>
<dbReference type="RefSeq" id="WP_261615074.1">
    <property type="nucleotide sequence ID" value="NZ_JALIDZ010000003.1"/>
</dbReference>
<dbReference type="PROSITE" id="PS00866">
    <property type="entry name" value="CPSASE_1"/>
    <property type="match status" value="1"/>
</dbReference>
<gene>
    <name evidence="11" type="ORF">MUB46_06480</name>
</gene>
<dbReference type="InterPro" id="IPR005479">
    <property type="entry name" value="CPAse_ATP-bd"/>
</dbReference>
<dbReference type="Pfam" id="PF00289">
    <property type="entry name" value="Biotin_carb_N"/>
    <property type="match status" value="1"/>
</dbReference>
<dbReference type="PANTHER" id="PTHR48095">
    <property type="entry name" value="PYRUVATE CARBOXYLASE SUBUNIT A"/>
    <property type="match status" value="1"/>
</dbReference>
<dbReference type="EMBL" id="JALIDZ010000003">
    <property type="protein sequence ID" value="MCT8971493.1"/>
    <property type="molecule type" value="Genomic_DNA"/>
</dbReference>
<dbReference type="PROSITE" id="PS50975">
    <property type="entry name" value="ATP_GRASP"/>
    <property type="match status" value="1"/>
</dbReference>
<feature type="domain" description="ATP-grasp" evidence="9">
    <location>
        <begin position="121"/>
        <end position="318"/>
    </location>
</feature>
<dbReference type="InterPro" id="IPR005482">
    <property type="entry name" value="Biotin_COase_C"/>
</dbReference>
<evidence type="ECO:0000256" key="6">
    <source>
        <dbReference type="ARBA" id="ARBA00023267"/>
    </source>
</evidence>
<dbReference type="Gene3D" id="3.30.470.20">
    <property type="entry name" value="ATP-grasp fold, B domain"/>
    <property type="match status" value="1"/>
</dbReference>
<dbReference type="PROSITE" id="PS50979">
    <property type="entry name" value="BC"/>
    <property type="match status" value="1"/>
</dbReference>
<evidence type="ECO:0000256" key="1">
    <source>
        <dbReference type="ARBA" id="ARBA00003761"/>
    </source>
</evidence>
<evidence type="ECO:0000256" key="5">
    <source>
        <dbReference type="ARBA" id="ARBA00022840"/>
    </source>
</evidence>
<sequence length="456" mass="49543">MPIRRVLVANRGEIALRVIRACRDLGIEAVQAHSSADADTLPVRLADASVEIGGPQAAESYLRGEAIIEAAKRMGADAIHPGYGFLSENAAFSDACAAAGLKFIGPTGAVIDMMGDKAAARSLARKAGVPVTPGSREPVPNYETAREVAREVGYPLLIKASAGGGGRGMRVVETEDKLRETLESAAREAEVAFGDGGVYIEKYLSDVRHVEVQVFGDGKKTLHFGERDCSVQRRHQKLVEESPSPALTQKLREEMAAAACALGDQVGYEGAGTVEFIVDAATQCFYFIEMNTRIQVEHPVTEEVTGHDLVKWQIQHAGGEAVDLHQADIGIDGHAIECRINAEDPDRGFLPKPGTIETFILPTGPGIRIDTHVFPGYKLPPYYDSLLAKVIARGRNRDEALARMRRALGEMKVEGVPTTIGFHQKLLNDPAFLEGRVHTRYLREQMYAGHPMQQML</sequence>
<evidence type="ECO:0000256" key="3">
    <source>
        <dbReference type="ARBA" id="ARBA00022598"/>
    </source>
</evidence>
<dbReference type="SMART" id="SM00878">
    <property type="entry name" value="Biotin_carb_C"/>
    <property type="match status" value="1"/>
</dbReference>
<dbReference type="SUPFAM" id="SSF56059">
    <property type="entry name" value="Glutathione synthetase ATP-binding domain-like"/>
    <property type="match status" value="1"/>
</dbReference>
<dbReference type="PANTHER" id="PTHR48095:SF2">
    <property type="entry name" value="BIOTIN CARBOXYLASE, CHLOROPLASTIC"/>
    <property type="match status" value="1"/>
</dbReference>
<dbReference type="InterPro" id="IPR005481">
    <property type="entry name" value="BC-like_N"/>
</dbReference>
<dbReference type="PROSITE" id="PS00867">
    <property type="entry name" value="CPSASE_2"/>
    <property type="match status" value="1"/>
</dbReference>
<keyword evidence="4 8" id="KW-0547">Nucleotide-binding</keyword>
<dbReference type="GO" id="GO:0005524">
    <property type="term" value="F:ATP binding"/>
    <property type="evidence" value="ECO:0007669"/>
    <property type="project" value="UniProtKB-UniRule"/>
</dbReference>
<feature type="domain" description="Biotin carboxylation" evidence="10">
    <location>
        <begin position="2"/>
        <end position="447"/>
    </location>
</feature>
<dbReference type="FunFam" id="3.30.1490.20:FF:000018">
    <property type="entry name" value="Biotin carboxylase"/>
    <property type="match status" value="1"/>
</dbReference>
<proteinExistence type="predicted"/>
<evidence type="ECO:0000256" key="2">
    <source>
        <dbReference type="ARBA" id="ARBA00013263"/>
    </source>
</evidence>
<evidence type="ECO:0000256" key="8">
    <source>
        <dbReference type="PROSITE-ProRule" id="PRU00409"/>
    </source>
</evidence>
<dbReference type="InterPro" id="IPR011761">
    <property type="entry name" value="ATP-grasp"/>
</dbReference>
<keyword evidence="12" id="KW-1185">Reference proteome</keyword>
<evidence type="ECO:0000259" key="10">
    <source>
        <dbReference type="PROSITE" id="PS50979"/>
    </source>
</evidence>
<protein>
    <recommendedName>
        <fullName evidence="2">biotin carboxylase</fullName>
        <ecNumber evidence="2">6.3.4.14</ecNumber>
    </recommendedName>
</protein>
<reference evidence="11 12" key="1">
    <citation type="submission" date="2022-04" db="EMBL/GenBank/DDBJ databases">
        <authorList>
            <person name="Ye Y.-Q."/>
            <person name="Du Z.-J."/>
        </authorList>
    </citation>
    <scope>NUCLEOTIDE SEQUENCE [LARGE SCALE GENOMIC DNA]</scope>
    <source>
        <strain evidence="11 12">A6E488</strain>
    </source>
</reference>
<keyword evidence="5 8" id="KW-0067">ATP-binding</keyword>
<dbReference type="SUPFAM" id="SSF51246">
    <property type="entry name" value="Rudiment single hybrid motif"/>
    <property type="match status" value="1"/>
</dbReference>
<dbReference type="GO" id="GO:0046872">
    <property type="term" value="F:metal ion binding"/>
    <property type="evidence" value="ECO:0007669"/>
    <property type="project" value="InterPro"/>
</dbReference>
<evidence type="ECO:0000313" key="12">
    <source>
        <dbReference type="Proteomes" id="UP001320898"/>
    </source>
</evidence>
<dbReference type="InterPro" id="IPR051602">
    <property type="entry name" value="ACC_Biotin_Carboxylase"/>
</dbReference>
<dbReference type="Pfam" id="PF02785">
    <property type="entry name" value="Biotin_carb_C"/>
    <property type="match status" value="1"/>
</dbReference>
<evidence type="ECO:0000256" key="4">
    <source>
        <dbReference type="ARBA" id="ARBA00022741"/>
    </source>
</evidence>
<evidence type="ECO:0000259" key="9">
    <source>
        <dbReference type="PROSITE" id="PS50975"/>
    </source>
</evidence>
<keyword evidence="6" id="KW-0092">Biotin</keyword>
<dbReference type="AlphaFoldDB" id="A0AAW5QUX3"/>
<dbReference type="GO" id="GO:0004075">
    <property type="term" value="F:biotin carboxylase activity"/>
    <property type="evidence" value="ECO:0007669"/>
    <property type="project" value="UniProtKB-EC"/>
</dbReference>
<name>A0AAW5QUX3_9HYPH</name>
<accession>A0AAW5QUX3</accession>
<dbReference type="Pfam" id="PF02786">
    <property type="entry name" value="CPSase_L_D2"/>
    <property type="match status" value="1"/>
</dbReference>
<dbReference type="SUPFAM" id="SSF52440">
    <property type="entry name" value="PreATP-grasp domain"/>
    <property type="match status" value="1"/>
</dbReference>
<dbReference type="Proteomes" id="UP001320898">
    <property type="component" value="Unassembled WGS sequence"/>
</dbReference>
<evidence type="ECO:0000256" key="7">
    <source>
        <dbReference type="ARBA" id="ARBA00048600"/>
    </source>
</evidence>
<dbReference type="InterPro" id="IPR011054">
    <property type="entry name" value="Rudment_hybrid_motif"/>
</dbReference>
<evidence type="ECO:0000313" key="11">
    <source>
        <dbReference type="EMBL" id="MCT8971493.1"/>
    </source>
</evidence>
<dbReference type="NCBIfam" id="NF006367">
    <property type="entry name" value="PRK08591.1"/>
    <property type="match status" value="1"/>
</dbReference>
<dbReference type="InterPro" id="IPR016185">
    <property type="entry name" value="PreATP-grasp_dom_sf"/>
</dbReference>
<dbReference type="FunFam" id="3.40.50.20:FF:000010">
    <property type="entry name" value="Propionyl-CoA carboxylase subunit alpha"/>
    <property type="match status" value="1"/>
</dbReference>
<organism evidence="11 12">
    <name type="scientific">Microbaculum marinisediminis</name>
    <dbReference type="NCBI Taxonomy" id="2931392"/>
    <lineage>
        <taxon>Bacteria</taxon>
        <taxon>Pseudomonadati</taxon>
        <taxon>Pseudomonadota</taxon>
        <taxon>Alphaproteobacteria</taxon>
        <taxon>Hyphomicrobiales</taxon>
        <taxon>Tepidamorphaceae</taxon>
        <taxon>Microbaculum</taxon>
    </lineage>
</organism>
<comment type="catalytic activity">
    <reaction evidence="7">
        <text>N(6)-biotinyl-L-lysyl-[protein] + hydrogencarbonate + ATP = N(6)-carboxybiotinyl-L-lysyl-[protein] + ADP + phosphate + H(+)</text>
        <dbReference type="Rhea" id="RHEA:13501"/>
        <dbReference type="Rhea" id="RHEA-COMP:10505"/>
        <dbReference type="Rhea" id="RHEA-COMP:10506"/>
        <dbReference type="ChEBI" id="CHEBI:15378"/>
        <dbReference type="ChEBI" id="CHEBI:17544"/>
        <dbReference type="ChEBI" id="CHEBI:30616"/>
        <dbReference type="ChEBI" id="CHEBI:43474"/>
        <dbReference type="ChEBI" id="CHEBI:83144"/>
        <dbReference type="ChEBI" id="CHEBI:83145"/>
        <dbReference type="ChEBI" id="CHEBI:456216"/>
        <dbReference type="EC" id="6.3.4.14"/>
    </reaction>
</comment>